<dbReference type="GO" id="GO:0000160">
    <property type="term" value="P:phosphorelay signal transduction system"/>
    <property type="evidence" value="ECO:0007669"/>
    <property type="project" value="InterPro"/>
</dbReference>
<feature type="modified residue" description="4-aspartylphosphate" evidence="2">
    <location>
        <position position="52"/>
    </location>
</feature>
<dbReference type="Gene3D" id="3.40.50.2300">
    <property type="match status" value="1"/>
</dbReference>
<evidence type="ECO:0000259" key="3">
    <source>
        <dbReference type="PROSITE" id="PS50110"/>
    </source>
</evidence>
<dbReference type="InterPro" id="IPR050595">
    <property type="entry name" value="Bact_response_regulator"/>
</dbReference>
<dbReference type="RefSeq" id="WP_117393463.1">
    <property type="nucleotide sequence ID" value="NZ_QWDC01000003.1"/>
</dbReference>
<evidence type="ECO:0000313" key="4">
    <source>
        <dbReference type="EMBL" id="RFZ91241.1"/>
    </source>
</evidence>
<dbReference type="PANTHER" id="PTHR44591">
    <property type="entry name" value="STRESS RESPONSE REGULATOR PROTEIN 1"/>
    <property type="match status" value="1"/>
</dbReference>
<dbReference type="Proteomes" id="UP000264217">
    <property type="component" value="Unassembled WGS sequence"/>
</dbReference>
<protein>
    <submittedName>
        <fullName evidence="4">Response regulator</fullName>
    </submittedName>
</protein>
<dbReference type="PANTHER" id="PTHR44591:SF18">
    <property type="entry name" value="REGULATORY PROTEIN"/>
    <property type="match status" value="1"/>
</dbReference>
<dbReference type="SUPFAM" id="SSF52172">
    <property type="entry name" value="CheY-like"/>
    <property type="match status" value="1"/>
</dbReference>
<reference evidence="4 5" key="1">
    <citation type="submission" date="2018-08" db="EMBL/GenBank/DDBJ databases">
        <title>Mucilaginibacter sp. MYSH2.</title>
        <authorList>
            <person name="Seo T."/>
        </authorList>
    </citation>
    <scope>NUCLEOTIDE SEQUENCE [LARGE SCALE GENOMIC DNA]</scope>
    <source>
        <strain evidence="4 5">MYSH2</strain>
    </source>
</reference>
<organism evidence="4 5">
    <name type="scientific">Mucilaginibacter conchicola</name>
    <dbReference type="NCBI Taxonomy" id="2303333"/>
    <lineage>
        <taxon>Bacteria</taxon>
        <taxon>Pseudomonadati</taxon>
        <taxon>Bacteroidota</taxon>
        <taxon>Sphingobacteriia</taxon>
        <taxon>Sphingobacteriales</taxon>
        <taxon>Sphingobacteriaceae</taxon>
        <taxon>Mucilaginibacter</taxon>
    </lineage>
</organism>
<dbReference type="AlphaFoldDB" id="A0A372NQM6"/>
<sequence length="119" mass="12836">MQKNILIIEDDEDIRIMMSYILTEEAYLVNTFADSPGIEGIKAVAPAMILLDNRLSAGYGSDLCKQLKSDPETAGIPVVIVSAVSGLRELAASAGADAYLDKPFSLEQLTELAAKFLTR</sequence>
<evidence type="ECO:0000256" key="2">
    <source>
        <dbReference type="PROSITE-ProRule" id="PRU00169"/>
    </source>
</evidence>
<evidence type="ECO:0000256" key="1">
    <source>
        <dbReference type="ARBA" id="ARBA00022553"/>
    </source>
</evidence>
<dbReference type="PROSITE" id="PS50110">
    <property type="entry name" value="RESPONSE_REGULATORY"/>
    <property type="match status" value="1"/>
</dbReference>
<dbReference type="SMART" id="SM00448">
    <property type="entry name" value="REC"/>
    <property type="match status" value="1"/>
</dbReference>
<evidence type="ECO:0000313" key="5">
    <source>
        <dbReference type="Proteomes" id="UP000264217"/>
    </source>
</evidence>
<proteinExistence type="predicted"/>
<keyword evidence="5" id="KW-1185">Reference proteome</keyword>
<dbReference type="EMBL" id="QWDC01000003">
    <property type="protein sequence ID" value="RFZ91241.1"/>
    <property type="molecule type" value="Genomic_DNA"/>
</dbReference>
<keyword evidence="1 2" id="KW-0597">Phosphoprotein</keyword>
<dbReference type="InterPro" id="IPR011006">
    <property type="entry name" value="CheY-like_superfamily"/>
</dbReference>
<dbReference type="Pfam" id="PF00072">
    <property type="entry name" value="Response_reg"/>
    <property type="match status" value="1"/>
</dbReference>
<name>A0A372NQM6_9SPHI</name>
<dbReference type="InterPro" id="IPR001789">
    <property type="entry name" value="Sig_transdc_resp-reg_receiver"/>
</dbReference>
<accession>A0A372NQM6</accession>
<feature type="domain" description="Response regulatory" evidence="3">
    <location>
        <begin position="4"/>
        <end position="117"/>
    </location>
</feature>
<gene>
    <name evidence="4" type="ORF">D0C36_20100</name>
</gene>
<dbReference type="OrthoDB" id="710898at2"/>
<comment type="caution">
    <text evidence="4">The sequence shown here is derived from an EMBL/GenBank/DDBJ whole genome shotgun (WGS) entry which is preliminary data.</text>
</comment>